<evidence type="ECO:0008006" key="4">
    <source>
        <dbReference type="Google" id="ProtNLM"/>
    </source>
</evidence>
<protein>
    <recommendedName>
        <fullName evidence="4">E2F-associated phosphoprotein</fullName>
    </recommendedName>
</protein>
<feature type="compositionally biased region" description="Basic and acidic residues" evidence="1">
    <location>
        <begin position="41"/>
        <end position="53"/>
    </location>
</feature>
<gene>
    <name evidence="2" type="ORF">Ae201684_014622</name>
</gene>
<accession>A0A6G0WJE2</accession>
<evidence type="ECO:0000313" key="2">
    <source>
        <dbReference type="EMBL" id="KAF0727363.1"/>
    </source>
</evidence>
<name>A0A6G0WJE2_9STRA</name>
<proteinExistence type="predicted"/>
<comment type="caution">
    <text evidence="2">The sequence shown here is derived from an EMBL/GenBank/DDBJ whole genome shotgun (WGS) entry which is preliminary data.</text>
</comment>
<dbReference type="GO" id="GO:0005634">
    <property type="term" value="C:nucleus"/>
    <property type="evidence" value="ECO:0007669"/>
    <property type="project" value="TreeGrafter"/>
</dbReference>
<dbReference type="InterPro" id="IPR019370">
    <property type="entry name" value="E2F-assoc_phosphoprotein"/>
</dbReference>
<evidence type="ECO:0000313" key="3">
    <source>
        <dbReference type="Proteomes" id="UP000481153"/>
    </source>
</evidence>
<dbReference type="PANTHER" id="PTHR15967">
    <property type="entry name" value="E2F-ASSOCIATED PHOSPHOPROTEIN"/>
    <property type="match status" value="1"/>
</dbReference>
<keyword evidence="3" id="KW-1185">Reference proteome</keyword>
<dbReference type="AlphaFoldDB" id="A0A6G0WJE2"/>
<feature type="region of interest" description="Disordered" evidence="1">
    <location>
        <begin position="25"/>
        <end position="61"/>
    </location>
</feature>
<dbReference type="Proteomes" id="UP000481153">
    <property type="component" value="Unassembled WGS sequence"/>
</dbReference>
<dbReference type="VEuPathDB" id="FungiDB:AeMF1_021848"/>
<dbReference type="Pfam" id="PF10238">
    <property type="entry name" value="Eapp_C"/>
    <property type="match status" value="1"/>
</dbReference>
<reference evidence="2 3" key="1">
    <citation type="submission" date="2019-07" db="EMBL/GenBank/DDBJ databases">
        <title>Genomics analysis of Aphanomyces spp. identifies a new class of oomycete effector associated with host adaptation.</title>
        <authorList>
            <person name="Gaulin E."/>
        </authorList>
    </citation>
    <scope>NUCLEOTIDE SEQUENCE [LARGE SCALE GENOMIC DNA]</scope>
    <source>
        <strain evidence="2 3">ATCC 201684</strain>
    </source>
</reference>
<dbReference type="EMBL" id="VJMJ01000198">
    <property type="protein sequence ID" value="KAF0727363.1"/>
    <property type="molecule type" value="Genomic_DNA"/>
</dbReference>
<evidence type="ECO:0000256" key="1">
    <source>
        <dbReference type="SAM" id="MobiDB-lite"/>
    </source>
</evidence>
<sequence length="193" mass="21291">MTSSDAFAEKMAKMMQALDSVDISKDGGARLGGGGPLYFNQDDRAGEERKPDVGPEMEESKDEEVELYGDTMDDEDAEYVTEHLRGEIDANADAALACPCCFVTVCYAGQRHDKYETQYRAENAVNCRVDKHRVLLYAKSKLVAKAQISSANADGNDEEYFAVLCSDCNTTVGVKPVNGSMYIYFFHVIPSHI</sequence>
<organism evidence="2 3">
    <name type="scientific">Aphanomyces euteiches</name>
    <dbReference type="NCBI Taxonomy" id="100861"/>
    <lineage>
        <taxon>Eukaryota</taxon>
        <taxon>Sar</taxon>
        <taxon>Stramenopiles</taxon>
        <taxon>Oomycota</taxon>
        <taxon>Saprolegniomycetes</taxon>
        <taxon>Saprolegniales</taxon>
        <taxon>Verrucalvaceae</taxon>
        <taxon>Aphanomyces</taxon>
    </lineage>
</organism>
<dbReference type="PANTHER" id="PTHR15967:SF0">
    <property type="entry name" value="E2F-ASSOCIATED PHOSPHOPROTEIN"/>
    <property type="match status" value="1"/>
</dbReference>